<feature type="domain" description="Copper-binding protein MbnP-like" evidence="2">
    <location>
        <begin position="48"/>
        <end position="273"/>
    </location>
</feature>
<gene>
    <name evidence="3" type="ORF">EOV40_011160</name>
</gene>
<keyword evidence="1" id="KW-1133">Transmembrane helix</keyword>
<reference evidence="3 4" key="1">
    <citation type="submission" date="2019-08" db="EMBL/GenBank/DDBJ databases">
        <title>Acetobacter oryzioeni sp. nov., isolated from Korean rice wine vinegar.</title>
        <authorList>
            <person name="Baek J.H."/>
            <person name="Kim K.H."/>
            <person name="Jeon C.O."/>
            <person name="Han D.M."/>
        </authorList>
    </citation>
    <scope>NUCLEOTIDE SEQUENCE [LARGE SCALE GENOMIC DNA]</scope>
    <source>
        <strain evidence="3 4">B6</strain>
    </source>
</reference>
<keyword evidence="1" id="KW-0812">Transmembrane</keyword>
<feature type="transmembrane region" description="Helical" evidence="1">
    <location>
        <begin position="15"/>
        <end position="35"/>
    </location>
</feature>
<dbReference type="EMBL" id="CP042808">
    <property type="protein sequence ID" value="QEE86217.1"/>
    <property type="molecule type" value="Genomic_DNA"/>
</dbReference>
<proteinExistence type="predicted"/>
<evidence type="ECO:0000259" key="2">
    <source>
        <dbReference type="Pfam" id="PF20243"/>
    </source>
</evidence>
<protein>
    <submittedName>
        <fullName evidence="3">Metallo-mystery pair system four-Cys motif protein</fullName>
    </submittedName>
</protein>
<sequence>MEPHTVSNLTYAPSVYRINFFLLFIGMGLFIFPAFSSNEAHAAPKLGRLTFQAAFGNQPVSCARTISPVGTSDNTVRINDLRFYIHDVALLTKDGRAVLVKPGPSGLWQRDGIALIDLIDRNIPCSDTTPSPNSAISFVWPQGHFTGLRFTVGLPMAANHGDPTIAQPPLNMTSMFWTWQSGYRFFTLDITMIPKPGDKARPHGFPVHIGSTGCESASAVEAPKGACTAPNLVTVTLPEFDPAHQTVKLDISRLLALSNVSTNQINSAPGCMSGPDDKDCAGVFREFGLPFGSETSPPAQSVFRGR</sequence>
<keyword evidence="1" id="KW-0472">Membrane</keyword>
<organism evidence="3 4">
    <name type="scientific">Acetobacter oryzoeni</name>
    <dbReference type="NCBI Taxonomy" id="2500548"/>
    <lineage>
        <taxon>Bacteria</taxon>
        <taxon>Pseudomonadati</taxon>
        <taxon>Pseudomonadota</taxon>
        <taxon>Alphaproteobacteria</taxon>
        <taxon>Acetobacterales</taxon>
        <taxon>Acetobacteraceae</taxon>
        <taxon>Acetobacter</taxon>
    </lineage>
</organism>
<keyword evidence="4" id="KW-1185">Reference proteome</keyword>
<evidence type="ECO:0000313" key="3">
    <source>
        <dbReference type="EMBL" id="QEE86217.1"/>
    </source>
</evidence>
<dbReference type="Proteomes" id="UP000287027">
    <property type="component" value="Chromosome"/>
</dbReference>
<dbReference type="InterPro" id="IPR023977">
    <property type="entry name" value="MbnP-like"/>
</dbReference>
<name>A0A5B9GK97_9PROT</name>
<dbReference type="NCBIfam" id="TIGR04052">
    <property type="entry name" value="MbnP_like_WxW"/>
    <property type="match status" value="1"/>
</dbReference>
<evidence type="ECO:0000256" key="1">
    <source>
        <dbReference type="SAM" id="Phobius"/>
    </source>
</evidence>
<dbReference type="AlphaFoldDB" id="A0A5B9GK97"/>
<dbReference type="KEGG" id="aoy:EOV40_011160"/>
<evidence type="ECO:0000313" key="4">
    <source>
        <dbReference type="Proteomes" id="UP000287027"/>
    </source>
</evidence>
<accession>A0A5B9GK97</accession>
<dbReference type="InterPro" id="IPR046863">
    <property type="entry name" value="MbnP-like_dom"/>
</dbReference>
<dbReference type="Pfam" id="PF20243">
    <property type="entry name" value="MbnP"/>
    <property type="match status" value="1"/>
</dbReference>